<evidence type="ECO:0000313" key="2">
    <source>
        <dbReference type="Proteomes" id="UP000827092"/>
    </source>
</evidence>
<organism evidence="1 2">
    <name type="scientific">Oedothorax gibbosus</name>
    <dbReference type="NCBI Taxonomy" id="931172"/>
    <lineage>
        <taxon>Eukaryota</taxon>
        <taxon>Metazoa</taxon>
        <taxon>Ecdysozoa</taxon>
        <taxon>Arthropoda</taxon>
        <taxon>Chelicerata</taxon>
        <taxon>Arachnida</taxon>
        <taxon>Araneae</taxon>
        <taxon>Araneomorphae</taxon>
        <taxon>Entelegynae</taxon>
        <taxon>Araneoidea</taxon>
        <taxon>Linyphiidae</taxon>
        <taxon>Erigoninae</taxon>
        <taxon>Oedothorax</taxon>
    </lineage>
</organism>
<comment type="caution">
    <text evidence="1">The sequence shown here is derived from an EMBL/GenBank/DDBJ whole genome shotgun (WGS) entry which is preliminary data.</text>
</comment>
<reference evidence="1 2" key="1">
    <citation type="journal article" date="2022" name="Nat. Ecol. Evol.">
        <title>A masculinizing supergene underlies an exaggerated male reproductive morph in a spider.</title>
        <authorList>
            <person name="Hendrickx F."/>
            <person name="De Corte Z."/>
            <person name="Sonet G."/>
            <person name="Van Belleghem S.M."/>
            <person name="Kostlbacher S."/>
            <person name="Vangestel C."/>
        </authorList>
    </citation>
    <scope>NUCLEOTIDE SEQUENCE [LARGE SCALE GENOMIC DNA]</scope>
    <source>
        <strain evidence="1">W744_W776</strain>
    </source>
</reference>
<gene>
    <name evidence="1" type="ORF">JTE90_007045</name>
</gene>
<evidence type="ECO:0000313" key="1">
    <source>
        <dbReference type="EMBL" id="KAG8179865.1"/>
    </source>
</evidence>
<accession>A0AAV6U6Q4</accession>
<name>A0AAV6U6Q4_9ARAC</name>
<protein>
    <submittedName>
        <fullName evidence="1">Uncharacterized protein</fullName>
    </submittedName>
</protein>
<sequence length="149" mass="17203">MQNLEKREKRNKFLTWGWGVGPAAAQKIDGRTLERRINAWRGIYVPISGRTAFCNKVATGVMKNDGVRQRAREGSNGTMGFKASYVIILPCFRTPLYEFFFASTSFFFTWLEWPPLREANNKKKRKDWNIWGKRGPLIVRKSLALLTGN</sequence>
<dbReference type="EMBL" id="JAFNEN010000599">
    <property type="protein sequence ID" value="KAG8179865.1"/>
    <property type="molecule type" value="Genomic_DNA"/>
</dbReference>
<dbReference type="Proteomes" id="UP000827092">
    <property type="component" value="Unassembled WGS sequence"/>
</dbReference>
<dbReference type="AlphaFoldDB" id="A0AAV6U6Q4"/>
<proteinExistence type="predicted"/>
<keyword evidence="2" id="KW-1185">Reference proteome</keyword>